<dbReference type="PANTHER" id="PTHR30213">
    <property type="entry name" value="INNER MEMBRANE PROTEIN YHJD"/>
    <property type="match status" value="1"/>
</dbReference>
<comment type="caution">
    <text evidence="7">The sequence shown here is derived from an EMBL/GenBank/DDBJ whole genome shotgun (WGS) entry which is preliminary data.</text>
</comment>
<gene>
    <name evidence="7" type="ORF">HLB44_32745</name>
</gene>
<dbReference type="InterPro" id="IPR017039">
    <property type="entry name" value="Virul_fac_BrkB"/>
</dbReference>
<feature type="transmembrane region" description="Helical" evidence="6">
    <location>
        <begin position="215"/>
        <end position="235"/>
    </location>
</feature>
<feature type="transmembrane region" description="Helical" evidence="6">
    <location>
        <begin position="29"/>
        <end position="52"/>
    </location>
</feature>
<keyword evidence="2" id="KW-1003">Cell membrane</keyword>
<comment type="subcellular location">
    <subcellularLocation>
        <location evidence="1">Cell membrane</location>
        <topology evidence="1">Multi-pass membrane protein</topology>
    </subcellularLocation>
</comment>
<dbReference type="RefSeq" id="WP_173133629.1">
    <property type="nucleotide sequence ID" value="NZ_JABRWJ010000014.1"/>
</dbReference>
<evidence type="ECO:0000256" key="4">
    <source>
        <dbReference type="ARBA" id="ARBA00022989"/>
    </source>
</evidence>
<evidence type="ECO:0000256" key="6">
    <source>
        <dbReference type="SAM" id="Phobius"/>
    </source>
</evidence>
<feature type="transmembrane region" description="Helical" evidence="6">
    <location>
        <begin position="139"/>
        <end position="165"/>
    </location>
</feature>
<dbReference type="Proteomes" id="UP000737171">
    <property type="component" value="Unassembled WGS sequence"/>
</dbReference>
<evidence type="ECO:0000256" key="2">
    <source>
        <dbReference type="ARBA" id="ARBA00022475"/>
    </source>
</evidence>
<keyword evidence="3 6" id="KW-0812">Transmembrane</keyword>
<accession>A0ABX2EST5</accession>
<dbReference type="NCBIfam" id="TIGR00765">
    <property type="entry name" value="yihY_not_rbn"/>
    <property type="match status" value="1"/>
</dbReference>
<evidence type="ECO:0000256" key="5">
    <source>
        <dbReference type="ARBA" id="ARBA00023136"/>
    </source>
</evidence>
<dbReference type="Pfam" id="PF03631">
    <property type="entry name" value="Virul_fac_BrkB"/>
    <property type="match status" value="1"/>
</dbReference>
<reference evidence="7 8" key="1">
    <citation type="submission" date="2020-05" db="EMBL/GenBank/DDBJ databases">
        <title>Aquincola sp. isolate from soil.</title>
        <authorList>
            <person name="Han J."/>
            <person name="Kim D.-U."/>
        </authorList>
    </citation>
    <scope>NUCLEOTIDE SEQUENCE [LARGE SCALE GENOMIC DNA]</scope>
    <source>
        <strain evidence="7 8">S2</strain>
    </source>
</reference>
<feature type="transmembrane region" description="Helical" evidence="6">
    <location>
        <begin position="185"/>
        <end position="203"/>
    </location>
</feature>
<sequence>MRPGDLVRLVKGAVQAWIDDRAPSMGAALSYYTVFSTAPLLVIVIALVGLVLGGDAAKTAVIGQLQGLLGDQVGDVIAGMLQHAERPGRGVIAAVVGVVALVIGATTVFAELQDDLDRIFEAPDRPKPSGVWGWIRARILSLGLVLSAGFLLLVSLVISTALAAVGDWFGTTFGGWQLLAKGLNFALSFALITVMFALLYRYLPERRTAWHDVWIGAAATALLFNLGKVLIGLYLGRSSVTSGFGAAGSLAVFLVWVYYSAQIFLLGAELTWVHAREFGSLREQAAIERAAEPALSPLTSR</sequence>
<name>A0ABX2EST5_9BURK</name>
<evidence type="ECO:0000256" key="3">
    <source>
        <dbReference type="ARBA" id="ARBA00022692"/>
    </source>
</evidence>
<organism evidence="7 8">
    <name type="scientific">Pseudaquabacterium terrae</name>
    <dbReference type="NCBI Taxonomy" id="2732868"/>
    <lineage>
        <taxon>Bacteria</taxon>
        <taxon>Pseudomonadati</taxon>
        <taxon>Pseudomonadota</taxon>
        <taxon>Betaproteobacteria</taxon>
        <taxon>Burkholderiales</taxon>
        <taxon>Sphaerotilaceae</taxon>
        <taxon>Pseudaquabacterium</taxon>
    </lineage>
</organism>
<dbReference type="PANTHER" id="PTHR30213:SF1">
    <property type="entry name" value="INNER MEMBRANE PROTEIN YHJD"/>
    <property type="match status" value="1"/>
</dbReference>
<feature type="transmembrane region" description="Helical" evidence="6">
    <location>
        <begin position="241"/>
        <end position="259"/>
    </location>
</feature>
<dbReference type="EMBL" id="JABRWJ010000014">
    <property type="protein sequence ID" value="NRF71764.1"/>
    <property type="molecule type" value="Genomic_DNA"/>
</dbReference>
<proteinExistence type="predicted"/>
<keyword evidence="5 6" id="KW-0472">Membrane</keyword>
<feature type="transmembrane region" description="Helical" evidence="6">
    <location>
        <begin position="90"/>
        <end position="110"/>
    </location>
</feature>
<dbReference type="PIRSF" id="PIRSF035875">
    <property type="entry name" value="RNase_BN"/>
    <property type="match status" value="1"/>
</dbReference>
<evidence type="ECO:0000256" key="1">
    <source>
        <dbReference type="ARBA" id="ARBA00004651"/>
    </source>
</evidence>
<keyword evidence="4 6" id="KW-1133">Transmembrane helix</keyword>
<keyword evidence="8" id="KW-1185">Reference proteome</keyword>
<protein>
    <submittedName>
        <fullName evidence="7">YihY/virulence factor BrkB family protein</fullName>
    </submittedName>
</protein>
<evidence type="ECO:0000313" key="7">
    <source>
        <dbReference type="EMBL" id="NRF71764.1"/>
    </source>
</evidence>
<evidence type="ECO:0000313" key="8">
    <source>
        <dbReference type="Proteomes" id="UP000737171"/>
    </source>
</evidence>